<dbReference type="PANTHER" id="PTHR43788:SF8">
    <property type="entry name" value="DNA-BINDING PROTEIN SMUBP-2"/>
    <property type="match status" value="1"/>
</dbReference>
<dbReference type="GO" id="GO:0043139">
    <property type="term" value="F:5'-3' DNA helicase activity"/>
    <property type="evidence" value="ECO:0007669"/>
    <property type="project" value="TreeGrafter"/>
</dbReference>
<dbReference type="AlphaFoldDB" id="A0A183FA12"/>
<evidence type="ECO:0000313" key="1">
    <source>
        <dbReference type="Proteomes" id="UP000050761"/>
    </source>
</evidence>
<dbReference type="InterPro" id="IPR027417">
    <property type="entry name" value="P-loop_NTPase"/>
</dbReference>
<name>A0A183FA12_HELPZ</name>
<organism evidence="1 2">
    <name type="scientific">Heligmosomoides polygyrus</name>
    <name type="common">Parasitic roundworm</name>
    <dbReference type="NCBI Taxonomy" id="6339"/>
    <lineage>
        <taxon>Eukaryota</taxon>
        <taxon>Metazoa</taxon>
        <taxon>Ecdysozoa</taxon>
        <taxon>Nematoda</taxon>
        <taxon>Chromadorea</taxon>
        <taxon>Rhabditida</taxon>
        <taxon>Rhabditina</taxon>
        <taxon>Rhabditomorpha</taxon>
        <taxon>Strongyloidea</taxon>
        <taxon>Heligmosomidae</taxon>
        <taxon>Heligmosomoides</taxon>
    </lineage>
</organism>
<dbReference type="SUPFAM" id="SSF52540">
    <property type="entry name" value="P-loop containing nucleoside triphosphate hydrolases"/>
    <property type="match status" value="1"/>
</dbReference>
<dbReference type="WBParaSite" id="HPBE_0000300401-mRNA-1">
    <property type="protein sequence ID" value="HPBE_0000300401-mRNA-1"/>
    <property type="gene ID" value="HPBE_0000300401"/>
</dbReference>
<keyword evidence="1" id="KW-1185">Reference proteome</keyword>
<protein>
    <submittedName>
        <fullName evidence="2">AAA_12 domain-containing protein</fullName>
    </submittedName>
</protein>
<dbReference type="Gene3D" id="3.40.50.300">
    <property type="entry name" value="P-loop containing nucleotide triphosphate hydrolases"/>
    <property type="match status" value="1"/>
</dbReference>
<dbReference type="Proteomes" id="UP000050761">
    <property type="component" value="Unassembled WGS sequence"/>
</dbReference>
<dbReference type="InterPro" id="IPR050534">
    <property type="entry name" value="Coronavir_polyprotein_1ab"/>
</dbReference>
<sequence>LPAQGLSPFTSKPTADVPEILQNPLAQRALDSGMPSTLRGQYFPSLSFLPSSTVLLGPGYLRRKLFKLSITQSRRRRRSPTVHCSRTPTDSCARRILDAVYGATPLSCVEESQQNTVPTILVVNGSPISIIRRSVILTEDQRQALAIGTTPFPIVGIQAVFGTDKTVVGACVAARQARGGSRIIVTATTNAAVAQITDTILSVDAFADLPICHYIAESVVFDGTIAATPADMHEILKRLPDLYRDKLEEKVLDECERSRYGRIMFKAHMQNRERQEFLTEQEREDLVLAESDVPHLIDKVVEIMFLKISGRRNNFVVLLNATGKGGIFKNYFDDFELIICDEASQVPEPFFATRPIRLPKARHIYIGDVYQLEPYARCSRYSTASKFGARSVMDVLTRARAVPMTPLVTAFRAHPLVRSYFSDAEAMICTTLV</sequence>
<accession>A0A183FA12</accession>
<reference evidence="2" key="1">
    <citation type="submission" date="2019-09" db="UniProtKB">
        <authorList>
            <consortium name="WormBaseParasite"/>
        </authorList>
    </citation>
    <scope>IDENTIFICATION</scope>
</reference>
<dbReference type="PANTHER" id="PTHR43788">
    <property type="entry name" value="DNA2/NAM7 HELICASE FAMILY MEMBER"/>
    <property type="match status" value="1"/>
</dbReference>
<proteinExistence type="predicted"/>
<evidence type="ECO:0000313" key="2">
    <source>
        <dbReference type="WBParaSite" id="HPBE_0000300401-mRNA-1"/>
    </source>
</evidence>